<dbReference type="InterPro" id="IPR053090">
    <property type="entry name" value="Centromere_KNL-2_homolog"/>
</dbReference>
<evidence type="ECO:0000256" key="1">
    <source>
        <dbReference type="SAM" id="MobiDB-lite"/>
    </source>
</evidence>
<evidence type="ECO:0000259" key="2">
    <source>
        <dbReference type="Pfam" id="PF09133"/>
    </source>
</evidence>
<evidence type="ECO:0000313" key="4">
    <source>
        <dbReference type="Proteomes" id="UP001386955"/>
    </source>
</evidence>
<feature type="compositionally biased region" description="Polar residues" evidence="1">
    <location>
        <begin position="120"/>
        <end position="131"/>
    </location>
</feature>
<dbReference type="InterPro" id="IPR015216">
    <property type="entry name" value="SANTA"/>
</dbReference>
<evidence type="ECO:0000313" key="3">
    <source>
        <dbReference type="EMBL" id="KAK7386902.1"/>
    </source>
</evidence>
<feature type="region of interest" description="Disordered" evidence="1">
    <location>
        <begin position="112"/>
        <end position="199"/>
    </location>
</feature>
<reference evidence="3 4" key="1">
    <citation type="submission" date="2024-01" db="EMBL/GenBank/DDBJ databases">
        <title>The genomes of 5 underutilized Papilionoideae crops provide insights into root nodulation and disease resistanc.</title>
        <authorList>
            <person name="Jiang F."/>
        </authorList>
    </citation>
    <scope>NUCLEOTIDE SEQUENCE [LARGE SCALE GENOMIC DNA]</scope>
    <source>
        <strain evidence="3">DUOXIRENSHENG_FW03</strain>
        <tissue evidence="3">Leaves</tissue>
    </source>
</reference>
<dbReference type="EMBL" id="JAYMYS010000007">
    <property type="protein sequence ID" value="KAK7386902.1"/>
    <property type="molecule type" value="Genomic_DNA"/>
</dbReference>
<dbReference type="Pfam" id="PF09133">
    <property type="entry name" value="SANTA"/>
    <property type="match status" value="1"/>
</dbReference>
<feature type="compositionally biased region" description="Polar residues" evidence="1">
    <location>
        <begin position="166"/>
        <end position="179"/>
    </location>
</feature>
<comment type="caution">
    <text evidence="3">The sequence shown here is derived from an EMBL/GenBank/DDBJ whole genome shotgun (WGS) entry which is preliminary data.</text>
</comment>
<name>A0AAN9S104_PSOTE</name>
<dbReference type="PANTHER" id="PTHR35311:SF1">
    <property type="entry name" value="PROTEIN EMBRYO DEFECTIVE 1674"/>
    <property type="match status" value="1"/>
</dbReference>
<dbReference type="AlphaFoldDB" id="A0AAN9S104"/>
<feature type="domain" description="SANTA" evidence="2">
    <location>
        <begin position="21"/>
        <end position="108"/>
    </location>
</feature>
<dbReference type="PANTHER" id="PTHR35311">
    <property type="entry name" value="KINETOCHORE-ASSOCIATED PROTEIN KNL-2 HOMOLOG"/>
    <property type="match status" value="1"/>
</dbReference>
<gene>
    <name evidence="3" type="ORF">VNO78_27264</name>
</gene>
<feature type="compositionally biased region" description="Basic and acidic residues" evidence="1">
    <location>
        <begin position="135"/>
        <end position="164"/>
    </location>
</feature>
<sequence length="199" mass="22354">MAQSKCNSATPLVPVPPKSLIFLHEWWLVKQRKGLALGGVASIEGDRERVFLSSVIAEREEANVLHTEDGITILFRGSINPSRSSQSGVPLEVCEHFSFGFPHDWKKYSDNKGFGDSNERQGISFEQSESVNAEKGQDSMGMHDSRKPPISTEKMESDRSEKKQQKSASSCRVTRSISKSNKKPKYDEKVPVRRSPRFI</sequence>
<protein>
    <recommendedName>
        <fullName evidence="2">SANTA domain-containing protein</fullName>
    </recommendedName>
</protein>
<proteinExistence type="predicted"/>
<accession>A0AAN9S104</accession>
<dbReference type="Proteomes" id="UP001386955">
    <property type="component" value="Unassembled WGS sequence"/>
</dbReference>
<organism evidence="3 4">
    <name type="scientific">Psophocarpus tetragonolobus</name>
    <name type="common">Winged bean</name>
    <name type="synonym">Dolichos tetragonolobus</name>
    <dbReference type="NCBI Taxonomy" id="3891"/>
    <lineage>
        <taxon>Eukaryota</taxon>
        <taxon>Viridiplantae</taxon>
        <taxon>Streptophyta</taxon>
        <taxon>Embryophyta</taxon>
        <taxon>Tracheophyta</taxon>
        <taxon>Spermatophyta</taxon>
        <taxon>Magnoliopsida</taxon>
        <taxon>eudicotyledons</taxon>
        <taxon>Gunneridae</taxon>
        <taxon>Pentapetalae</taxon>
        <taxon>rosids</taxon>
        <taxon>fabids</taxon>
        <taxon>Fabales</taxon>
        <taxon>Fabaceae</taxon>
        <taxon>Papilionoideae</taxon>
        <taxon>50 kb inversion clade</taxon>
        <taxon>NPAAA clade</taxon>
        <taxon>indigoferoid/millettioid clade</taxon>
        <taxon>Phaseoleae</taxon>
        <taxon>Psophocarpus</taxon>
    </lineage>
</organism>
<keyword evidence="4" id="KW-1185">Reference proteome</keyword>